<dbReference type="Proteomes" id="UP000198211">
    <property type="component" value="Unassembled WGS sequence"/>
</dbReference>
<keyword evidence="2" id="KW-1185">Reference proteome</keyword>
<accession>A0A225WP64</accession>
<dbReference type="OrthoDB" id="142711at2759"/>
<gene>
    <name evidence="1" type="ORF">PHMEG_0007098</name>
</gene>
<reference evidence="2" key="1">
    <citation type="submission" date="2017-03" db="EMBL/GenBank/DDBJ databases">
        <title>Phytopthora megakarya and P. palmivora, two closely related causual agents of cacao black pod achieved similar genome size and gene model numbers by different mechanisms.</title>
        <authorList>
            <person name="Ali S."/>
            <person name="Shao J."/>
            <person name="Larry D.J."/>
            <person name="Kronmiller B."/>
            <person name="Shen D."/>
            <person name="Strem M.D."/>
            <person name="Melnick R.L."/>
            <person name="Guiltinan M.J."/>
            <person name="Tyler B.M."/>
            <person name="Meinhardt L.W."/>
            <person name="Bailey B.A."/>
        </authorList>
    </citation>
    <scope>NUCLEOTIDE SEQUENCE [LARGE SCALE GENOMIC DNA]</scope>
    <source>
        <strain evidence="2">zdho120</strain>
    </source>
</reference>
<dbReference type="EMBL" id="NBNE01000541">
    <property type="protein sequence ID" value="OWZ18757.1"/>
    <property type="molecule type" value="Genomic_DNA"/>
</dbReference>
<name>A0A225WP64_9STRA</name>
<evidence type="ECO:0000313" key="2">
    <source>
        <dbReference type="Proteomes" id="UP000198211"/>
    </source>
</evidence>
<organism evidence="1 2">
    <name type="scientific">Phytophthora megakarya</name>
    <dbReference type="NCBI Taxonomy" id="4795"/>
    <lineage>
        <taxon>Eukaryota</taxon>
        <taxon>Sar</taxon>
        <taxon>Stramenopiles</taxon>
        <taxon>Oomycota</taxon>
        <taxon>Peronosporomycetes</taxon>
        <taxon>Peronosporales</taxon>
        <taxon>Peronosporaceae</taxon>
        <taxon>Phytophthora</taxon>
    </lineage>
</organism>
<protein>
    <submittedName>
        <fullName evidence="1">Uncharacterized protein</fullName>
    </submittedName>
</protein>
<dbReference type="AlphaFoldDB" id="A0A225WP64"/>
<evidence type="ECO:0000313" key="1">
    <source>
        <dbReference type="EMBL" id="OWZ18757.1"/>
    </source>
</evidence>
<comment type="caution">
    <text evidence="1">The sequence shown here is derived from an EMBL/GenBank/DDBJ whole genome shotgun (WGS) entry which is preliminary data.</text>
</comment>
<proteinExistence type="predicted"/>
<sequence length="168" mass="19713">MVQLGSPRERVHQTLSPIMWLQQCLVPVIHDVMLRLLFGDLIVGSRLLFLATCNVNGEKPFRSELEWKLLQFPSNRGVARRWGDDQDYLLLLWRIHTVIVFDATWRLRNGTYFGETQTMSPNIANVQASFRSHYHFLFRHSPDWNIDGEPLNRYDTNAASTPNWLLWC</sequence>
<dbReference type="STRING" id="4795.A0A225WP64"/>